<dbReference type="EMBL" id="BQNB010009932">
    <property type="protein sequence ID" value="GJS70402.1"/>
    <property type="molecule type" value="Genomic_DNA"/>
</dbReference>
<evidence type="ECO:0000313" key="1">
    <source>
        <dbReference type="EMBL" id="GJS70402.1"/>
    </source>
</evidence>
<gene>
    <name evidence="1" type="ORF">Tco_0703243</name>
</gene>
<keyword evidence="2" id="KW-1185">Reference proteome</keyword>
<sequence length="204" mass="23329">MSRALFSSTKSDMVQAYEINSVLLQGEWSLQELDSQSECTLGLDRRVQVPVTLYINIIADVSRVNNWGRCYGVLLESASSMESERTRNSAKQTRQLTHAVIVKFLVWSVRESLHTSIRTSTWGELRIVWGTFEDSAHDGGSALLCYRSVSYGVMTMKAFYCERDTQGGIRAQIEEWGAQFVWMIRRSSELPEQYGDKFLAFITW</sequence>
<proteinExistence type="predicted"/>
<evidence type="ECO:0000313" key="2">
    <source>
        <dbReference type="Proteomes" id="UP001151760"/>
    </source>
</evidence>
<reference evidence="1" key="2">
    <citation type="submission" date="2022-01" db="EMBL/GenBank/DDBJ databases">
        <authorList>
            <person name="Yamashiro T."/>
            <person name="Shiraishi A."/>
            <person name="Satake H."/>
            <person name="Nakayama K."/>
        </authorList>
    </citation>
    <scope>NUCLEOTIDE SEQUENCE</scope>
</reference>
<name>A0ABQ4XZL7_9ASTR</name>
<accession>A0ABQ4XZL7</accession>
<protein>
    <submittedName>
        <fullName evidence="1">Uncharacterized protein</fullName>
    </submittedName>
</protein>
<reference evidence="1" key="1">
    <citation type="journal article" date="2022" name="Int. J. Mol. Sci.">
        <title>Draft Genome of Tanacetum Coccineum: Genomic Comparison of Closely Related Tanacetum-Family Plants.</title>
        <authorList>
            <person name="Yamashiro T."/>
            <person name="Shiraishi A."/>
            <person name="Nakayama K."/>
            <person name="Satake H."/>
        </authorList>
    </citation>
    <scope>NUCLEOTIDE SEQUENCE</scope>
</reference>
<organism evidence="1 2">
    <name type="scientific">Tanacetum coccineum</name>
    <dbReference type="NCBI Taxonomy" id="301880"/>
    <lineage>
        <taxon>Eukaryota</taxon>
        <taxon>Viridiplantae</taxon>
        <taxon>Streptophyta</taxon>
        <taxon>Embryophyta</taxon>
        <taxon>Tracheophyta</taxon>
        <taxon>Spermatophyta</taxon>
        <taxon>Magnoliopsida</taxon>
        <taxon>eudicotyledons</taxon>
        <taxon>Gunneridae</taxon>
        <taxon>Pentapetalae</taxon>
        <taxon>asterids</taxon>
        <taxon>campanulids</taxon>
        <taxon>Asterales</taxon>
        <taxon>Asteraceae</taxon>
        <taxon>Asteroideae</taxon>
        <taxon>Anthemideae</taxon>
        <taxon>Anthemidinae</taxon>
        <taxon>Tanacetum</taxon>
    </lineage>
</organism>
<comment type="caution">
    <text evidence="1">The sequence shown here is derived from an EMBL/GenBank/DDBJ whole genome shotgun (WGS) entry which is preliminary data.</text>
</comment>
<dbReference type="Proteomes" id="UP001151760">
    <property type="component" value="Unassembled WGS sequence"/>
</dbReference>